<dbReference type="CDD" id="cd00200">
    <property type="entry name" value="WD40"/>
    <property type="match status" value="1"/>
</dbReference>
<dbReference type="InterPro" id="IPR000157">
    <property type="entry name" value="TIR_dom"/>
</dbReference>
<sequence>MSRIFLSHSRRDNRQALALKRWLERAEPGLLDEIYLDIDPKTGIQTGARWTEALWRVNARCEAVICLLSRSWASSKECHAEYRQAEGMHKPIFCARIEDFPDEDVTLAWQRCDLFGAGPATEVDLDDGGPPVRLSDDGLQRLLAGLRAVGIGADSFAWPPPGDPDRSPYRGWRPLESVDAAVYFGRDAQIVRALDELRGMRDAGPERMFVILGPSGVGKSSFLRAGLLPRLHRDDRRFLPMTPVRPGRNALTGETGLARSIHDLRDEVGLAGPSLGEIKNAMSAAAVRAWLAEAAAAARTRWLDAPASTAPPTLVLPVDQAEELFGVDAADEGPAFLDLLGLLLSDADPGGPNPIVVATIRSDRYESLQTAPQLSAVQTRLFDRLKAMPQAQFTEVMCGPARRAAESGHLFTVAPDLVDRLVQDASAGADTLPLLALTLSRLYEDYAGSRDPITVEHYEAMGGMRRVVQNEVDSLLSADPAERAEQLRRLHDAFIPWLATVNSDTDQPMRRIARWAELPGESHSLLDAFVGRRLLVKGERDGQVVVEVALESLLRQWDELAQWLRDESTDLRDADAVERAALAWERSSRHDDWLFDGTRLDRAENLTDKTGFGARLQPAGEFLRASRQKVNRKLEADKLAAEAHARSLRRRSQVLAALLAVIAVVAAFAVISQQQAKSAEKKAIAAKLVVEAREMLGDAGPGGDRRAILQMAAAEQLSPPRSDPESLLNTLTDTRRLEHIFTLPTPVSGMDVSPDGRRAASAGEDGLIRQWDLATGRPVGEPLTGHTEKAGAMYVRDGSWIASSTQGGTTRMWDANTGAAVQVQNAPGSDFLAGTVSPDGALQAVGYRDGTIQLFDVATGTPKSAPIPAHDQVLDVAFSPDGGRLATGGADGTVRLWNVSTGQLEAGLPPLPSHQGSVIDVEFSPDGKRIASLSYLVGTDPSDAPTGTEATANPKDGMQLRVTDASSGQPVVDGVTDFGYGVNDLAFSPDGRRIAIGASDGTVRVCDADTGATVGSPLRGHTGPVIRVAYTADDKDGTHIVSAGDNTIHVWSAEPDRAIGDWLPGVAGAGFLPVAVSPDGHTVATRDVDNESDIALWHRDTRERFRTIATGHDGPVSALAWRSDGEVIASAGGADHTVRLWHAQTGAAAGPSLTGSPAATLGLWFSPDGHRLAANVSGSDPRLWDLTTSPPHATVLPVDEDAVSTIGFTGDGRRLITVSPMHFVTSDDTVDDKIERTGNVFDAPEATSSAVRVWDAGTGQLAGTPLIHAGGRPMDIANQDGDGPYFAAAISPDGQRMVVATIKGLRLYDVSTGKPVGEPWITAPSADSAIVALAFDPDGSYVVSGDTRTSQLQLWDARTGRPIGNPLTGSGDSISSLAFTVGGNHIVSRGQDGWMIWPGPNRWRDELCDKVTSTMSRAEWDEWVSPDIDYQDPCPKPNEPG</sequence>
<dbReference type="PROSITE" id="PS50294">
    <property type="entry name" value="WD_REPEATS_REGION"/>
    <property type="match status" value="2"/>
</dbReference>
<dbReference type="InterPro" id="IPR049052">
    <property type="entry name" value="nSTAND1"/>
</dbReference>
<dbReference type="Gene3D" id="2.130.10.10">
    <property type="entry name" value="YVTN repeat-like/Quinoprotein amine dehydrogenase"/>
    <property type="match status" value="4"/>
</dbReference>
<evidence type="ECO:0000256" key="3">
    <source>
        <dbReference type="PROSITE-ProRule" id="PRU00221"/>
    </source>
</evidence>
<dbReference type="SUPFAM" id="SSF52200">
    <property type="entry name" value="Toll/Interleukin receptor TIR domain"/>
    <property type="match status" value="1"/>
</dbReference>
<dbReference type="InterPro" id="IPR035897">
    <property type="entry name" value="Toll_tir_struct_dom_sf"/>
</dbReference>
<evidence type="ECO:0000256" key="2">
    <source>
        <dbReference type="ARBA" id="ARBA00022737"/>
    </source>
</evidence>
<keyword evidence="1 3" id="KW-0853">WD repeat</keyword>
<gene>
    <name evidence="6" type="ORF">MPSYJ_00170</name>
</gene>
<feature type="repeat" description="WD" evidence="3">
    <location>
        <begin position="1018"/>
        <end position="1061"/>
    </location>
</feature>
<evidence type="ECO:0008006" key="8">
    <source>
        <dbReference type="Google" id="ProtNLM"/>
    </source>
</evidence>
<proteinExistence type="predicted"/>
<dbReference type="PROSITE" id="PS50082">
    <property type="entry name" value="WD_REPEATS_2"/>
    <property type="match status" value="5"/>
</dbReference>
<dbReference type="InterPro" id="IPR015943">
    <property type="entry name" value="WD40/YVTN_repeat-like_dom_sf"/>
</dbReference>
<feature type="repeat" description="WD" evidence="3">
    <location>
        <begin position="747"/>
        <end position="781"/>
    </location>
</feature>
<dbReference type="Pfam" id="PF00400">
    <property type="entry name" value="WD40"/>
    <property type="match status" value="6"/>
</dbReference>
<feature type="repeat" description="WD" evidence="3">
    <location>
        <begin position="982"/>
        <end position="1016"/>
    </location>
</feature>
<evidence type="ECO:0000256" key="1">
    <source>
        <dbReference type="ARBA" id="ARBA00022574"/>
    </source>
</evidence>
<dbReference type="RefSeq" id="WP_163719627.1">
    <property type="nucleotide sequence ID" value="NZ_AP022574.1"/>
</dbReference>
<dbReference type="Pfam" id="PF13676">
    <property type="entry name" value="TIR_2"/>
    <property type="match status" value="1"/>
</dbReference>
<dbReference type="KEGG" id="mpsc:MPSYJ_00170"/>
<feature type="domain" description="TIR" evidence="4">
    <location>
        <begin position="4"/>
        <end position="115"/>
    </location>
</feature>
<dbReference type="PANTHER" id="PTHR19848">
    <property type="entry name" value="WD40 REPEAT PROTEIN"/>
    <property type="match status" value="1"/>
</dbReference>
<dbReference type="EMBL" id="AP022574">
    <property type="protein sequence ID" value="BBX66556.1"/>
    <property type="molecule type" value="Genomic_DNA"/>
</dbReference>
<dbReference type="GO" id="GO:0007165">
    <property type="term" value="P:signal transduction"/>
    <property type="evidence" value="ECO:0007669"/>
    <property type="project" value="InterPro"/>
</dbReference>
<dbReference type="Proteomes" id="UP000466514">
    <property type="component" value="Chromosome"/>
</dbReference>
<dbReference type="InterPro" id="IPR036322">
    <property type="entry name" value="WD40_repeat_dom_sf"/>
</dbReference>
<dbReference type="InterPro" id="IPR027417">
    <property type="entry name" value="P-loop_NTPase"/>
</dbReference>
<dbReference type="SUPFAM" id="SSF82171">
    <property type="entry name" value="DPP6 N-terminal domain-like"/>
    <property type="match status" value="1"/>
</dbReference>
<feature type="repeat" description="WD" evidence="3">
    <location>
        <begin position="1109"/>
        <end position="1151"/>
    </location>
</feature>
<evidence type="ECO:0000259" key="4">
    <source>
        <dbReference type="Pfam" id="PF13676"/>
    </source>
</evidence>
<feature type="domain" description="Novel STAND NTPase 1" evidence="5">
    <location>
        <begin position="168"/>
        <end position="591"/>
    </location>
</feature>
<dbReference type="PANTHER" id="PTHR19848:SF8">
    <property type="entry name" value="F-BOX AND WD REPEAT DOMAIN CONTAINING 7"/>
    <property type="match status" value="1"/>
</dbReference>
<dbReference type="InterPro" id="IPR001680">
    <property type="entry name" value="WD40_rpt"/>
</dbReference>
<evidence type="ECO:0000259" key="5">
    <source>
        <dbReference type="Pfam" id="PF20703"/>
    </source>
</evidence>
<protein>
    <recommendedName>
        <fullName evidence="8">TIR domain-containing protein</fullName>
    </recommendedName>
</protein>
<reference evidence="6 7" key="1">
    <citation type="journal article" date="2019" name="Emerg. Microbes Infect.">
        <title>Comprehensive subspecies identification of 175 nontuberculous mycobacteria species based on 7547 genomic profiles.</title>
        <authorList>
            <person name="Matsumoto Y."/>
            <person name="Kinjo T."/>
            <person name="Motooka D."/>
            <person name="Nabeya D."/>
            <person name="Jung N."/>
            <person name="Uechi K."/>
            <person name="Horii T."/>
            <person name="Iida T."/>
            <person name="Fujita J."/>
            <person name="Nakamura S."/>
        </authorList>
    </citation>
    <scope>NUCLEOTIDE SEQUENCE [LARGE SCALE GENOMIC DNA]</scope>
    <source>
        <strain evidence="6 7">JCM 13323</strain>
    </source>
</reference>
<keyword evidence="7" id="KW-1185">Reference proteome</keyword>
<dbReference type="SMART" id="SM00320">
    <property type="entry name" value="WD40"/>
    <property type="match status" value="11"/>
</dbReference>
<dbReference type="Gene3D" id="3.40.50.10140">
    <property type="entry name" value="Toll/interleukin-1 receptor homology (TIR) domain"/>
    <property type="match status" value="1"/>
</dbReference>
<feature type="repeat" description="WD" evidence="3">
    <location>
        <begin position="873"/>
        <end position="907"/>
    </location>
</feature>
<evidence type="ECO:0000313" key="7">
    <source>
        <dbReference type="Proteomes" id="UP000466514"/>
    </source>
</evidence>
<keyword evidence="2" id="KW-0677">Repeat</keyword>
<evidence type="ECO:0000313" key="6">
    <source>
        <dbReference type="EMBL" id="BBX66556.1"/>
    </source>
</evidence>
<accession>A0A7I7M3R6</accession>
<dbReference type="InterPro" id="IPR019775">
    <property type="entry name" value="WD40_repeat_CS"/>
</dbReference>
<name>A0A7I7M3R6_9MYCO</name>
<organism evidence="6 7">
    <name type="scientific">Mycolicibacterium psychrotolerans</name>
    <dbReference type="NCBI Taxonomy" id="216929"/>
    <lineage>
        <taxon>Bacteria</taxon>
        <taxon>Bacillati</taxon>
        <taxon>Actinomycetota</taxon>
        <taxon>Actinomycetes</taxon>
        <taxon>Mycobacteriales</taxon>
        <taxon>Mycobacteriaceae</taxon>
        <taxon>Mycolicibacterium</taxon>
    </lineage>
</organism>
<dbReference type="SUPFAM" id="SSF52540">
    <property type="entry name" value="P-loop containing nucleoside triphosphate hydrolases"/>
    <property type="match status" value="1"/>
</dbReference>
<dbReference type="Pfam" id="PF20703">
    <property type="entry name" value="nSTAND1"/>
    <property type="match status" value="1"/>
</dbReference>
<dbReference type="SUPFAM" id="SSF50978">
    <property type="entry name" value="WD40 repeat-like"/>
    <property type="match status" value="2"/>
</dbReference>
<dbReference type="PROSITE" id="PS00678">
    <property type="entry name" value="WD_REPEATS_1"/>
    <property type="match status" value="1"/>
</dbReference>